<dbReference type="AlphaFoldDB" id="A0AAV3PY77"/>
<protein>
    <recommendedName>
        <fullName evidence="1">Integrase catalytic domain-containing protein</fullName>
    </recommendedName>
</protein>
<dbReference type="SUPFAM" id="SSF53098">
    <property type="entry name" value="Ribonuclease H-like"/>
    <property type="match status" value="1"/>
</dbReference>
<accession>A0AAV3PY77</accession>
<reference evidence="2 3" key="1">
    <citation type="submission" date="2024-01" db="EMBL/GenBank/DDBJ databases">
        <title>The complete chloroplast genome sequence of Lithospermum erythrorhizon: insights into the phylogenetic relationship among Boraginaceae species and the maternal lineages of purple gromwells.</title>
        <authorList>
            <person name="Okada T."/>
            <person name="Watanabe K."/>
        </authorList>
    </citation>
    <scope>NUCLEOTIDE SEQUENCE [LARGE SCALE GENOMIC DNA]</scope>
</reference>
<name>A0AAV3PY77_LITER</name>
<dbReference type="PANTHER" id="PTHR37984">
    <property type="entry name" value="PROTEIN CBG26694"/>
    <property type="match status" value="1"/>
</dbReference>
<dbReference type="Gene3D" id="3.30.420.10">
    <property type="entry name" value="Ribonuclease H-like superfamily/Ribonuclease H"/>
    <property type="match status" value="1"/>
</dbReference>
<dbReference type="Pfam" id="PF00665">
    <property type="entry name" value="rve"/>
    <property type="match status" value="1"/>
</dbReference>
<comment type="caution">
    <text evidence="2">The sequence shown here is derived from an EMBL/GenBank/DDBJ whole genome shotgun (WGS) entry which is preliminary data.</text>
</comment>
<dbReference type="InterPro" id="IPR001584">
    <property type="entry name" value="Integrase_cat-core"/>
</dbReference>
<sequence>MYDEEIYKKLWDGPMLSCRMGSVQPQRTTSLTPILNPVPFSMSEIDLVGKLPKEKGSLEYVVVIVDYFSKWVEVAPLKKMGSDSIVRFLWKHVITRFGVPCILVSYNGPQFESKELTTFCDKYNIEHRFLHVYYPQCNGQVEVMNRIRRH</sequence>
<gene>
    <name evidence="2" type="ORF">LIER_13305</name>
</gene>
<dbReference type="Proteomes" id="UP001454036">
    <property type="component" value="Unassembled WGS sequence"/>
</dbReference>
<dbReference type="EMBL" id="BAABME010002666">
    <property type="protein sequence ID" value="GAA0155616.1"/>
    <property type="molecule type" value="Genomic_DNA"/>
</dbReference>
<dbReference type="InterPro" id="IPR036397">
    <property type="entry name" value="RNaseH_sf"/>
</dbReference>
<feature type="domain" description="Integrase catalytic" evidence="1">
    <location>
        <begin position="35"/>
        <end position="150"/>
    </location>
</feature>
<proteinExistence type="predicted"/>
<dbReference type="GO" id="GO:0003676">
    <property type="term" value="F:nucleic acid binding"/>
    <property type="evidence" value="ECO:0007669"/>
    <property type="project" value="InterPro"/>
</dbReference>
<dbReference type="PROSITE" id="PS50994">
    <property type="entry name" value="INTEGRASE"/>
    <property type="match status" value="1"/>
</dbReference>
<evidence type="ECO:0000313" key="3">
    <source>
        <dbReference type="Proteomes" id="UP001454036"/>
    </source>
</evidence>
<organism evidence="2 3">
    <name type="scientific">Lithospermum erythrorhizon</name>
    <name type="common">Purple gromwell</name>
    <name type="synonym">Lithospermum officinale var. erythrorhizon</name>
    <dbReference type="NCBI Taxonomy" id="34254"/>
    <lineage>
        <taxon>Eukaryota</taxon>
        <taxon>Viridiplantae</taxon>
        <taxon>Streptophyta</taxon>
        <taxon>Embryophyta</taxon>
        <taxon>Tracheophyta</taxon>
        <taxon>Spermatophyta</taxon>
        <taxon>Magnoliopsida</taxon>
        <taxon>eudicotyledons</taxon>
        <taxon>Gunneridae</taxon>
        <taxon>Pentapetalae</taxon>
        <taxon>asterids</taxon>
        <taxon>lamiids</taxon>
        <taxon>Boraginales</taxon>
        <taxon>Boraginaceae</taxon>
        <taxon>Boraginoideae</taxon>
        <taxon>Lithospermeae</taxon>
        <taxon>Lithospermum</taxon>
    </lineage>
</organism>
<dbReference type="InterPro" id="IPR050951">
    <property type="entry name" value="Retrovirus_Pol_polyprotein"/>
</dbReference>
<evidence type="ECO:0000313" key="2">
    <source>
        <dbReference type="EMBL" id="GAA0155616.1"/>
    </source>
</evidence>
<evidence type="ECO:0000259" key="1">
    <source>
        <dbReference type="PROSITE" id="PS50994"/>
    </source>
</evidence>
<keyword evidence="3" id="KW-1185">Reference proteome</keyword>
<dbReference type="PANTHER" id="PTHR37984:SF5">
    <property type="entry name" value="PROTEIN NYNRIN-LIKE"/>
    <property type="match status" value="1"/>
</dbReference>
<dbReference type="InterPro" id="IPR012337">
    <property type="entry name" value="RNaseH-like_sf"/>
</dbReference>
<dbReference type="GO" id="GO:0015074">
    <property type="term" value="P:DNA integration"/>
    <property type="evidence" value="ECO:0007669"/>
    <property type="project" value="InterPro"/>
</dbReference>